<dbReference type="Gene3D" id="3.40.50.720">
    <property type="entry name" value="NAD(P)-binding Rossmann-like Domain"/>
    <property type="match status" value="1"/>
</dbReference>
<evidence type="ECO:0000256" key="3">
    <source>
        <dbReference type="ARBA" id="ARBA00023141"/>
    </source>
</evidence>
<proteinExistence type="predicted"/>
<dbReference type="InterPro" id="IPR046346">
    <property type="entry name" value="Aminoacid_DH-like_N_sf"/>
</dbReference>
<evidence type="ECO:0000313" key="6">
    <source>
        <dbReference type="Proteomes" id="UP001597468"/>
    </source>
</evidence>
<dbReference type="Pfam" id="PF08501">
    <property type="entry name" value="Shikimate_dh_N"/>
    <property type="match status" value="1"/>
</dbReference>
<dbReference type="InterPro" id="IPR022893">
    <property type="entry name" value="Shikimate_DH_fam"/>
</dbReference>
<dbReference type="PANTHER" id="PTHR21089">
    <property type="entry name" value="SHIKIMATE DEHYDROGENASE"/>
    <property type="match status" value="1"/>
</dbReference>
<dbReference type="SUPFAM" id="SSF51735">
    <property type="entry name" value="NAD(P)-binding Rossmann-fold domains"/>
    <property type="match status" value="1"/>
</dbReference>
<evidence type="ECO:0000313" key="5">
    <source>
        <dbReference type="EMBL" id="MFD2516820.1"/>
    </source>
</evidence>
<keyword evidence="3" id="KW-0057">Aromatic amino acid biosynthesis</keyword>
<name>A0ABW5IVY0_9FLAO</name>
<protein>
    <submittedName>
        <fullName evidence="5">Shikimate dehydrogenase family protein</fullName>
    </submittedName>
</protein>
<dbReference type="PANTHER" id="PTHR21089:SF1">
    <property type="entry name" value="BIFUNCTIONAL 3-DEHYDROQUINATE DEHYDRATASE_SHIKIMATE DEHYDROGENASE, CHLOROPLASTIC"/>
    <property type="match status" value="1"/>
</dbReference>
<keyword evidence="6" id="KW-1185">Reference proteome</keyword>
<dbReference type="SUPFAM" id="SSF53223">
    <property type="entry name" value="Aminoacid dehydrogenase-like, N-terminal domain"/>
    <property type="match status" value="1"/>
</dbReference>
<feature type="domain" description="Shikimate dehydrogenase substrate binding N-terminal" evidence="4">
    <location>
        <begin position="6"/>
        <end position="87"/>
    </location>
</feature>
<dbReference type="RefSeq" id="WP_380748249.1">
    <property type="nucleotide sequence ID" value="NZ_JBHULT010000005.1"/>
</dbReference>
<dbReference type="InterPro" id="IPR013708">
    <property type="entry name" value="Shikimate_DH-bd_N"/>
</dbReference>
<dbReference type="EMBL" id="JBHULT010000005">
    <property type="protein sequence ID" value="MFD2516820.1"/>
    <property type="molecule type" value="Genomic_DNA"/>
</dbReference>
<reference evidence="6" key="1">
    <citation type="journal article" date="2019" name="Int. J. Syst. Evol. Microbiol.">
        <title>The Global Catalogue of Microorganisms (GCM) 10K type strain sequencing project: providing services to taxonomists for standard genome sequencing and annotation.</title>
        <authorList>
            <consortium name="The Broad Institute Genomics Platform"/>
            <consortium name="The Broad Institute Genome Sequencing Center for Infectious Disease"/>
            <person name="Wu L."/>
            <person name="Ma J."/>
        </authorList>
    </citation>
    <scope>NUCLEOTIDE SEQUENCE [LARGE SCALE GENOMIC DNA]</scope>
    <source>
        <strain evidence="6">KCTC 42585</strain>
    </source>
</reference>
<evidence type="ECO:0000256" key="2">
    <source>
        <dbReference type="ARBA" id="ARBA00023002"/>
    </source>
</evidence>
<dbReference type="CDD" id="cd01065">
    <property type="entry name" value="NAD_bind_Shikimate_DH"/>
    <property type="match status" value="1"/>
</dbReference>
<dbReference type="Proteomes" id="UP001597468">
    <property type="component" value="Unassembled WGS sequence"/>
</dbReference>
<evidence type="ECO:0000259" key="4">
    <source>
        <dbReference type="Pfam" id="PF08501"/>
    </source>
</evidence>
<comment type="caution">
    <text evidence="5">The sequence shown here is derived from an EMBL/GenBank/DDBJ whole genome shotgun (WGS) entry which is preliminary data.</text>
</comment>
<dbReference type="Gene3D" id="3.40.50.10860">
    <property type="entry name" value="Leucine Dehydrogenase, chain A, domain 1"/>
    <property type="match status" value="1"/>
</dbReference>
<keyword evidence="2" id="KW-0560">Oxidoreductase</keyword>
<sequence length="246" mass="27395">MRRFGLIGRNISYSFSRGYFTKKFSREKIDAIYENFDLQDISEFPDVLKTNPQPVGFNVTIPYKEAIIPYLDSMDPIAAEIGAVNTIKVNQDGTLTGYNTDLWGFIEAIGPHLKPAHTKALILGTGGASKAVNHGLKSLGLQPAFVSRTASRNTISYEDLSEEILQEYTVVVNTTPLGTSPKTEEYPDIPIQFLTTQHLVFDLIYNPPTTKLMELALLQGATVVNGQKMLEFQAEKAWEIWNKSSS</sequence>
<evidence type="ECO:0000256" key="1">
    <source>
        <dbReference type="ARBA" id="ARBA00004871"/>
    </source>
</evidence>
<gene>
    <name evidence="5" type="ORF">ACFSTG_02845</name>
</gene>
<dbReference type="InterPro" id="IPR036291">
    <property type="entry name" value="NAD(P)-bd_dom_sf"/>
</dbReference>
<organism evidence="5 6">
    <name type="scientific">Salinimicrobium flavum</name>
    <dbReference type="NCBI Taxonomy" id="1737065"/>
    <lineage>
        <taxon>Bacteria</taxon>
        <taxon>Pseudomonadati</taxon>
        <taxon>Bacteroidota</taxon>
        <taxon>Flavobacteriia</taxon>
        <taxon>Flavobacteriales</taxon>
        <taxon>Flavobacteriaceae</taxon>
        <taxon>Salinimicrobium</taxon>
    </lineage>
</organism>
<accession>A0ABW5IVY0</accession>
<keyword evidence="3" id="KW-0028">Amino-acid biosynthesis</keyword>
<comment type="pathway">
    <text evidence="1">Metabolic intermediate biosynthesis; chorismate biosynthesis; chorismate from D-erythrose 4-phosphate and phosphoenolpyruvate: step 4/7.</text>
</comment>